<evidence type="ECO:0000313" key="3">
    <source>
        <dbReference type="Proteomes" id="UP000054324"/>
    </source>
</evidence>
<feature type="compositionally biased region" description="Basic and acidic residues" evidence="1">
    <location>
        <begin position="150"/>
        <end position="160"/>
    </location>
</feature>
<dbReference type="PANTHER" id="PTHR18934">
    <property type="entry name" value="ATP-DEPENDENT RNA HELICASE"/>
    <property type="match status" value="1"/>
</dbReference>
<feature type="region of interest" description="Disordered" evidence="1">
    <location>
        <begin position="134"/>
        <end position="164"/>
    </location>
</feature>
<name>A0A074ZYF2_OPIVI</name>
<dbReference type="InterPro" id="IPR027417">
    <property type="entry name" value="P-loop_NTPase"/>
</dbReference>
<evidence type="ECO:0000313" key="2">
    <source>
        <dbReference type="EMBL" id="KER20169.1"/>
    </source>
</evidence>
<dbReference type="Gene3D" id="3.40.50.300">
    <property type="entry name" value="P-loop containing nucleotide triphosphate hydrolases"/>
    <property type="match status" value="1"/>
</dbReference>
<dbReference type="CTD" id="20325389"/>
<dbReference type="SUPFAM" id="SSF52540">
    <property type="entry name" value="P-loop containing nucleoside triphosphate hydrolases"/>
    <property type="match status" value="1"/>
</dbReference>
<sequence>MEFEVTGAERGPTLDLAKGFERDYEKVWVLLNDCHNRNQRCRMICTEPRRLYAHINAERIAHLRGETVGQTIGYQIRLESKVSPRTLLTFCTHGVLLRTIYADPGLIAGTTHILVDEVEEDEIPLHRNLISRNNVFSEPDQNSPNLSADATDRPDDDTHLHPSAISSKTEGCGILLGMLPWLLNHYPHLKVILLVNLRKTTFDSRRLELYNDIVQHTVEYQAQVCVYHSPSAHKFEYFLEEHGLEEKYTAETSVALGQSPQSFNTNCCECADQFSKSSGKLRNPLKFSMDNSANKNILFSPLSELEVPSASKSCAFSFPSRQTFQRCPNLQTIDMKHAACITLKTELISSWNLFYEKAQTLTIPYPDRHIATYYLEDILSWVGYWNANMHDASITLLQDESKCQVLASWLNETQFPSANLDGTVELGDNFVHLQRTGIPNPVFVNESVSFFVRNSVTVHYYYSCHYNHQHL</sequence>
<accession>A0A074ZYF2</accession>
<proteinExistence type="predicted"/>
<reference evidence="2 3" key="1">
    <citation type="submission" date="2013-11" db="EMBL/GenBank/DDBJ databases">
        <title>Opisthorchis viverrini - life in the bile duct.</title>
        <authorList>
            <person name="Young N.D."/>
            <person name="Nagarajan N."/>
            <person name="Lin S.J."/>
            <person name="Korhonen P.K."/>
            <person name="Jex A.R."/>
            <person name="Hall R.S."/>
            <person name="Safavi-Hemami H."/>
            <person name="Kaewkong W."/>
            <person name="Bertrand D."/>
            <person name="Gao S."/>
            <person name="Seet Q."/>
            <person name="Wongkham S."/>
            <person name="Teh B.T."/>
            <person name="Wongkham C."/>
            <person name="Intapan P.M."/>
            <person name="Maleewong W."/>
            <person name="Yang X."/>
            <person name="Hu M."/>
            <person name="Wang Z."/>
            <person name="Hofmann A."/>
            <person name="Sternberg P.W."/>
            <person name="Tan P."/>
            <person name="Wang J."/>
            <person name="Gasser R.B."/>
        </authorList>
    </citation>
    <scope>NUCLEOTIDE SEQUENCE [LARGE SCALE GENOMIC DNA]</scope>
</reference>
<dbReference type="Proteomes" id="UP000054324">
    <property type="component" value="Unassembled WGS sequence"/>
</dbReference>
<dbReference type="AlphaFoldDB" id="A0A074ZYF2"/>
<keyword evidence="3" id="KW-1185">Reference proteome</keyword>
<dbReference type="PANTHER" id="PTHR18934:SF213">
    <property type="entry name" value="3'-5' RNA HELICASE YTHDC2"/>
    <property type="match status" value="1"/>
</dbReference>
<dbReference type="GeneID" id="20325389"/>
<feature type="compositionally biased region" description="Polar residues" evidence="1">
    <location>
        <begin position="134"/>
        <end position="148"/>
    </location>
</feature>
<dbReference type="RefSeq" id="XP_009176085.1">
    <property type="nucleotide sequence ID" value="XM_009177821.1"/>
</dbReference>
<dbReference type="KEGG" id="ovi:T265_11221"/>
<organism evidence="2 3">
    <name type="scientific">Opisthorchis viverrini</name>
    <name type="common">Southeast Asian liver fluke</name>
    <dbReference type="NCBI Taxonomy" id="6198"/>
    <lineage>
        <taxon>Eukaryota</taxon>
        <taxon>Metazoa</taxon>
        <taxon>Spiralia</taxon>
        <taxon>Lophotrochozoa</taxon>
        <taxon>Platyhelminthes</taxon>
        <taxon>Trematoda</taxon>
        <taxon>Digenea</taxon>
        <taxon>Opisthorchiida</taxon>
        <taxon>Opisthorchiata</taxon>
        <taxon>Opisthorchiidae</taxon>
        <taxon>Opisthorchis</taxon>
    </lineage>
</organism>
<evidence type="ECO:0000256" key="1">
    <source>
        <dbReference type="SAM" id="MobiDB-lite"/>
    </source>
</evidence>
<dbReference type="STRING" id="6198.A0A074ZYF2"/>
<gene>
    <name evidence="2" type="ORF">T265_11221</name>
</gene>
<dbReference type="GO" id="GO:0004386">
    <property type="term" value="F:helicase activity"/>
    <property type="evidence" value="ECO:0007669"/>
    <property type="project" value="TreeGrafter"/>
</dbReference>
<protein>
    <submittedName>
        <fullName evidence="2">Uncharacterized protein</fullName>
    </submittedName>
</protein>
<dbReference type="GO" id="GO:0003723">
    <property type="term" value="F:RNA binding"/>
    <property type="evidence" value="ECO:0007669"/>
    <property type="project" value="TreeGrafter"/>
</dbReference>
<dbReference type="OrthoDB" id="5790466at2759"/>
<dbReference type="EMBL" id="KL597084">
    <property type="protein sequence ID" value="KER20169.1"/>
    <property type="molecule type" value="Genomic_DNA"/>
</dbReference>